<dbReference type="GO" id="GO:0009535">
    <property type="term" value="C:chloroplast thylakoid membrane"/>
    <property type="evidence" value="ECO:0007669"/>
    <property type="project" value="TreeGrafter"/>
</dbReference>
<dbReference type="Proteomes" id="UP000188268">
    <property type="component" value="Unassembled WGS sequence"/>
</dbReference>
<comment type="caution">
    <text evidence="1">The sequence shown here is derived from an EMBL/GenBank/DDBJ whole genome shotgun (WGS) entry which is preliminary data.</text>
</comment>
<dbReference type="STRING" id="210143.A0A1R3FYW7"/>
<dbReference type="EMBL" id="AWWV01015974">
    <property type="protein sequence ID" value="OMO51023.1"/>
    <property type="molecule type" value="Genomic_DNA"/>
</dbReference>
<gene>
    <name evidence="1" type="ORF">CCACVL1_30052</name>
</gene>
<dbReference type="SUPFAM" id="SSF103511">
    <property type="entry name" value="Chlorophyll a-b binding protein"/>
    <property type="match status" value="1"/>
</dbReference>
<organism evidence="1 2">
    <name type="scientific">Corchorus capsularis</name>
    <name type="common">Jute</name>
    <dbReference type="NCBI Taxonomy" id="210143"/>
    <lineage>
        <taxon>Eukaryota</taxon>
        <taxon>Viridiplantae</taxon>
        <taxon>Streptophyta</taxon>
        <taxon>Embryophyta</taxon>
        <taxon>Tracheophyta</taxon>
        <taxon>Spermatophyta</taxon>
        <taxon>Magnoliopsida</taxon>
        <taxon>eudicotyledons</taxon>
        <taxon>Gunneridae</taxon>
        <taxon>Pentapetalae</taxon>
        <taxon>rosids</taxon>
        <taxon>malvids</taxon>
        <taxon>Malvales</taxon>
        <taxon>Malvaceae</taxon>
        <taxon>Grewioideae</taxon>
        <taxon>Apeibeae</taxon>
        <taxon>Corchorus</taxon>
    </lineage>
</organism>
<sequence>MMASSASLQPQPLFNGSLLSSSPNLQFHHRSAATIFRWRYGRLQYPSLVTSRTNGQAFRILATANVPSGKEDPGKNVIMVDPLEAKRLAAKQMEQIKAKEKRKRRRQIEAINGAWAMIGLTAGLVIEGQTGKSILEQACPVADDTGNMQIHCSNHPCFSFDSISWWQKVADHGFGIEDNQILDEALCLILSYFDLIWDLSIVVSILEEKTGIQALRKTAEMVKGIKLQGFILSLVLIISSEILSSGVGWMRNFIDYNKQSEAKREVILFLLLIPSLMKDIFVHTEYTVLYYKSKKGHGGDQVELEYTNIYIPTINESNP</sequence>
<dbReference type="Gramene" id="OMO51023">
    <property type="protein sequence ID" value="OMO51023"/>
    <property type="gene ID" value="CCACVL1_30052"/>
</dbReference>
<dbReference type="PANTHER" id="PTHR37752:SF1">
    <property type="entry name" value="OS02G0610700 PROTEIN"/>
    <property type="match status" value="1"/>
</dbReference>
<evidence type="ECO:0000313" key="2">
    <source>
        <dbReference type="Proteomes" id="UP000188268"/>
    </source>
</evidence>
<evidence type="ECO:0000313" key="1">
    <source>
        <dbReference type="EMBL" id="OMO51023.1"/>
    </source>
</evidence>
<dbReference type="PANTHER" id="PTHR37752">
    <property type="entry name" value="OS02G0610700 PROTEIN"/>
    <property type="match status" value="1"/>
</dbReference>
<name>A0A1R3FYW7_COCAP</name>
<proteinExistence type="predicted"/>
<dbReference type="InterPro" id="IPR053091">
    <property type="entry name" value="PSII_Assembly/Photoprotect-Rel"/>
</dbReference>
<keyword evidence="2" id="KW-1185">Reference proteome</keyword>
<accession>A0A1R3FYW7</accession>
<reference evidence="1 2" key="1">
    <citation type="submission" date="2013-09" db="EMBL/GenBank/DDBJ databases">
        <title>Corchorus capsularis genome sequencing.</title>
        <authorList>
            <person name="Alam M."/>
            <person name="Haque M.S."/>
            <person name="Islam M.S."/>
            <person name="Emdad E.M."/>
            <person name="Islam M.M."/>
            <person name="Ahmed B."/>
            <person name="Halim A."/>
            <person name="Hossen Q.M.M."/>
            <person name="Hossain M.Z."/>
            <person name="Ahmed R."/>
            <person name="Khan M.M."/>
            <person name="Islam R."/>
            <person name="Rashid M.M."/>
            <person name="Khan S.A."/>
            <person name="Rahman M.S."/>
            <person name="Alam M."/>
        </authorList>
    </citation>
    <scope>NUCLEOTIDE SEQUENCE [LARGE SCALE GENOMIC DNA]</scope>
    <source>
        <strain evidence="2">cv. CVL-1</strain>
        <tissue evidence="1">Whole seedling</tissue>
    </source>
</reference>
<protein>
    <submittedName>
        <fullName evidence="1">Uncharacterized protein</fullName>
    </submittedName>
</protein>
<dbReference type="OrthoDB" id="1887732at2759"/>
<dbReference type="AlphaFoldDB" id="A0A1R3FYW7"/>